<dbReference type="EMBL" id="CP090978">
    <property type="protein sequence ID" value="UJF35531.1"/>
    <property type="molecule type" value="Genomic_DNA"/>
</dbReference>
<dbReference type="Gene3D" id="1.10.1040.10">
    <property type="entry name" value="N-(1-d-carboxylethyl)-l-norvaline Dehydrogenase, domain 2"/>
    <property type="match status" value="1"/>
</dbReference>
<dbReference type="InterPro" id="IPR013328">
    <property type="entry name" value="6PGD_dom2"/>
</dbReference>
<dbReference type="RefSeq" id="WP_235122092.1">
    <property type="nucleotide sequence ID" value="NZ_CP090978.1"/>
</dbReference>
<protein>
    <submittedName>
        <fullName evidence="1">Uncharacterized protein</fullName>
    </submittedName>
</protein>
<reference evidence="1 2" key="1">
    <citation type="journal article" date="2024" name="Int. J. Syst. Evol. Microbiol.">
        <title>Paenibacillus hexagrammi sp. nov., a novel bacterium isolated from the gut content of Hexagrammos agrammus.</title>
        <authorList>
            <person name="Jung H.K."/>
            <person name="Kim D.G."/>
            <person name="Zin H."/>
            <person name="Park J."/>
            <person name="Jung H."/>
            <person name="Kim Y.O."/>
            <person name="Kong H.J."/>
            <person name="Kim J.W."/>
            <person name="Kim Y.S."/>
        </authorList>
    </citation>
    <scope>NUCLEOTIDE SEQUENCE [LARGE SCALE GENOMIC DNA]</scope>
    <source>
        <strain evidence="1 2">YPD9-1</strain>
    </source>
</reference>
<accession>A0ABY3SNK7</accession>
<gene>
    <name evidence="1" type="ORF">L0M14_10760</name>
</gene>
<keyword evidence="2" id="KW-1185">Reference proteome</keyword>
<dbReference type="Proteomes" id="UP001649230">
    <property type="component" value="Chromosome"/>
</dbReference>
<evidence type="ECO:0000313" key="1">
    <source>
        <dbReference type="EMBL" id="UJF35531.1"/>
    </source>
</evidence>
<sequence>MNYFKQLLVDRGVNTELVDAVANTYDQAVQMGLGSKMLPELYQLFKVPSTIEK</sequence>
<organism evidence="1 2">
    <name type="scientific">Paenibacillus hexagrammi</name>
    <dbReference type="NCBI Taxonomy" id="2908839"/>
    <lineage>
        <taxon>Bacteria</taxon>
        <taxon>Bacillati</taxon>
        <taxon>Bacillota</taxon>
        <taxon>Bacilli</taxon>
        <taxon>Bacillales</taxon>
        <taxon>Paenibacillaceae</taxon>
        <taxon>Paenibacillus</taxon>
    </lineage>
</organism>
<name>A0ABY3SNK7_9BACL</name>
<evidence type="ECO:0000313" key="2">
    <source>
        <dbReference type="Proteomes" id="UP001649230"/>
    </source>
</evidence>
<proteinExistence type="predicted"/>